<protein>
    <submittedName>
        <fullName evidence="2">Uncharacterized protein</fullName>
    </submittedName>
</protein>
<organism evidence="2 3">
    <name type="scientific">Goodea atripinnis</name>
    <dbReference type="NCBI Taxonomy" id="208336"/>
    <lineage>
        <taxon>Eukaryota</taxon>
        <taxon>Metazoa</taxon>
        <taxon>Chordata</taxon>
        <taxon>Craniata</taxon>
        <taxon>Vertebrata</taxon>
        <taxon>Euteleostomi</taxon>
        <taxon>Actinopterygii</taxon>
        <taxon>Neopterygii</taxon>
        <taxon>Teleostei</taxon>
        <taxon>Neoteleostei</taxon>
        <taxon>Acanthomorphata</taxon>
        <taxon>Ovalentaria</taxon>
        <taxon>Atherinomorphae</taxon>
        <taxon>Cyprinodontiformes</taxon>
        <taxon>Goodeidae</taxon>
        <taxon>Goodea</taxon>
    </lineage>
</organism>
<evidence type="ECO:0000313" key="2">
    <source>
        <dbReference type="EMBL" id="MEQ2179992.1"/>
    </source>
</evidence>
<dbReference type="EMBL" id="JAHRIO010065037">
    <property type="protein sequence ID" value="MEQ2179992.1"/>
    <property type="molecule type" value="Genomic_DNA"/>
</dbReference>
<name>A0ABV0P995_9TELE</name>
<accession>A0ABV0P995</accession>
<gene>
    <name evidence="2" type="ORF">GOODEAATRI_030948</name>
</gene>
<feature type="region of interest" description="Disordered" evidence="1">
    <location>
        <begin position="49"/>
        <end position="70"/>
    </location>
</feature>
<sequence length="240" mass="26971">MAGAQGSTQAWSLSSALSHHHVVSSPFSGKKQGNHLTLLLIRKLMHRKSRQRHCSPSARRTNECGHGPPEKAFARTKDTCKQFDWVKHGNNMLIQQVMRFSLNQYPQLTSLPDGPVKSSQPGWLACTYADDLSVAIRTQGSLKRTVLVLHKALSVRTFIRSKQMNREALHANEWQAIFHLFYLHIMLLTLEKVGIRLDLSVRLPDGSAQEKLVIEADGCHGGGLNLEINSFKHCTSFLER</sequence>
<evidence type="ECO:0000313" key="3">
    <source>
        <dbReference type="Proteomes" id="UP001476798"/>
    </source>
</evidence>
<feature type="compositionally biased region" description="Basic and acidic residues" evidence="1">
    <location>
        <begin position="60"/>
        <end position="70"/>
    </location>
</feature>
<comment type="caution">
    <text evidence="2">The sequence shown here is derived from an EMBL/GenBank/DDBJ whole genome shotgun (WGS) entry which is preliminary data.</text>
</comment>
<proteinExistence type="predicted"/>
<evidence type="ECO:0000256" key="1">
    <source>
        <dbReference type="SAM" id="MobiDB-lite"/>
    </source>
</evidence>
<reference evidence="2 3" key="1">
    <citation type="submission" date="2021-06" db="EMBL/GenBank/DDBJ databases">
        <authorList>
            <person name="Palmer J.M."/>
        </authorList>
    </citation>
    <scope>NUCLEOTIDE SEQUENCE [LARGE SCALE GENOMIC DNA]</scope>
    <source>
        <strain evidence="2 3">GA_2019</strain>
        <tissue evidence="2">Muscle</tissue>
    </source>
</reference>
<keyword evidence="3" id="KW-1185">Reference proteome</keyword>
<dbReference type="Proteomes" id="UP001476798">
    <property type="component" value="Unassembled WGS sequence"/>
</dbReference>